<dbReference type="CDD" id="cd03255">
    <property type="entry name" value="ABC_MJ0796_LolCDE_FtsE"/>
    <property type="match status" value="1"/>
</dbReference>
<evidence type="ECO:0000259" key="5">
    <source>
        <dbReference type="PROSITE" id="PS50893"/>
    </source>
</evidence>
<keyword evidence="3 6" id="KW-0067">ATP-binding</keyword>
<evidence type="ECO:0000256" key="1">
    <source>
        <dbReference type="ARBA" id="ARBA00022448"/>
    </source>
</evidence>
<reference evidence="6" key="1">
    <citation type="submission" date="2020-07" db="EMBL/GenBank/DDBJ databases">
        <authorList>
            <person name="Tarantini F.S."/>
            <person name="Hong K.W."/>
            <person name="Chan K.G."/>
        </authorList>
    </citation>
    <scope>NUCLEOTIDE SEQUENCE</scope>
    <source>
        <strain evidence="6">32-07</strain>
    </source>
</reference>
<dbReference type="EMBL" id="CP059572">
    <property type="protein sequence ID" value="QXJ26775.1"/>
    <property type="molecule type" value="Genomic_DNA"/>
</dbReference>
<organism evidence="6 7">
    <name type="scientific">Actinomadura graeca</name>
    <dbReference type="NCBI Taxonomy" id="2750812"/>
    <lineage>
        <taxon>Bacteria</taxon>
        <taxon>Bacillati</taxon>
        <taxon>Actinomycetota</taxon>
        <taxon>Actinomycetes</taxon>
        <taxon>Streptosporangiales</taxon>
        <taxon>Thermomonosporaceae</taxon>
        <taxon>Actinomadura</taxon>
    </lineage>
</organism>
<feature type="domain" description="ABC transporter" evidence="5">
    <location>
        <begin position="2"/>
        <end position="241"/>
    </location>
</feature>
<dbReference type="GO" id="GO:0005524">
    <property type="term" value="F:ATP binding"/>
    <property type="evidence" value="ECO:0007669"/>
    <property type="project" value="UniProtKB-KW"/>
</dbReference>
<dbReference type="SUPFAM" id="SSF52540">
    <property type="entry name" value="P-loop containing nucleoside triphosphate hydrolases"/>
    <property type="match status" value="1"/>
</dbReference>
<feature type="compositionally biased region" description="Pro residues" evidence="4">
    <location>
        <begin position="261"/>
        <end position="271"/>
    </location>
</feature>
<dbReference type="InterPro" id="IPR003593">
    <property type="entry name" value="AAA+_ATPase"/>
</dbReference>
<gene>
    <name evidence="6" type="ORF">AGRA3207_005483</name>
</gene>
<protein>
    <submittedName>
        <fullName evidence="6">ABC transporter ATP-binding protein</fullName>
    </submittedName>
</protein>
<dbReference type="InterPro" id="IPR027417">
    <property type="entry name" value="P-loop_NTPase"/>
</dbReference>
<name>A0ABX8R6R3_9ACTN</name>
<dbReference type="InterPro" id="IPR015854">
    <property type="entry name" value="ABC_transpr_LolD-like"/>
</dbReference>
<accession>A0ABX8R6R3</accession>
<keyword evidence="2" id="KW-0547">Nucleotide-binding</keyword>
<dbReference type="InterPro" id="IPR003439">
    <property type="entry name" value="ABC_transporter-like_ATP-bd"/>
</dbReference>
<keyword evidence="7" id="KW-1185">Reference proteome</keyword>
<evidence type="ECO:0000313" key="7">
    <source>
        <dbReference type="Proteomes" id="UP001049518"/>
    </source>
</evidence>
<dbReference type="Pfam" id="PF00005">
    <property type="entry name" value="ABC_tran"/>
    <property type="match status" value="1"/>
</dbReference>
<dbReference type="Proteomes" id="UP001049518">
    <property type="component" value="Chromosome"/>
</dbReference>
<sequence length="271" mass="28122">MVAVEGLTKVYRSGKVEVPALRGASFTAARGELVAIRGRSGSGKTTLLNLIGGLDVPDSGTVRVDGRDVGALSEDALLALRRDAVGFVFQSHGLIPVLSAAENVEVPLRLARTAPAERDERVRVLLAMVGLADHAGQRPNELSGGQRQRVAIARALANRPRLVLADEPTGQLDSETAAAIMPLLRAVVASEGVTVLVATHDAALLSEADRVLSLEDGAVTETPVPASRTVPPGTYRGPIPAREHAVTPEDEESACGLPCEPATPPPSAGTP</sequence>
<evidence type="ECO:0000256" key="2">
    <source>
        <dbReference type="ARBA" id="ARBA00022741"/>
    </source>
</evidence>
<evidence type="ECO:0000256" key="4">
    <source>
        <dbReference type="SAM" id="MobiDB-lite"/>
    </source>
</evidence>
<dbReference type="InterPro" id="IPR017871">
    <property type="entry name" value="ABC_transporter-like_CS"/>
</dbReference>
<dbReference type="PROSITE" id="PS50893">
    <property type="entry name" value="ABC_TRANSPORTER_2"/>
    <property type="match status" value="1"/>
</dbReference>
<dbReference type="PANTHER" id="PTHR24220:SF685">
    <property type="entry name" value="ABC TRANSPORTER RELATED"/>
    <property type="match status" value="1"/>
</dbReference>
<dbReference type="InterPro" id="IPR017911">
    <property type="entry name" value="MacB-like_ATP-bd"/>
</dbReference>
<dbReference type="SMART" id="SM00382">
    <property type="entry name" value="AAA"/>
    <property type="match status" value="1"/>
</dbReference>
<evidence type="ECO:0000256" key="3">
    <source>
        <dbReference type="ARBA" id="ARBA00022840"/>
    </source>
</evidence>
<evidence type="ECO:0000313" key="6">
    <source>
        <dbReference type="EMBL" id="QXJ26775.1"/>
    </source>
</evidence>
<dbReference type="PROSITE" id="PS00211">
    <property type="entry name" value="ABC_TRANSPORTER_1"/>
    <property type="match status" value="1"/>
</dbReference>
<proteinExistence type="predicted"/>
<feature type="region of interest" description="Disordered" evidence="4">
    <location>
        <begin position="222"/>
        <end position="271"/>
    </location>
</feature>
<dbReference type="Gene3D" id="3.40.50.300">
    <property type="entry name" value="P-loop containing nucleotide triphosphate hydrolases"/>
    <property type="match status" value="1"/>
</dbReference>
<dbReference type="PANTHER" id="PTHR24220">
    <property type="entry name" value="IMPORT ATP-BINDING PROTEIN"/>
    <property type="match status" value="1"/>
</dbReference>
<keyword evidence="1" id="KW-0813">Transport</keyword>